<keyword evidence="5 10" id="KW-0812">Transmembrane</keyword>
<gene>
    <name evidence="10" type="primary">nuoK</name>
    <name evidence="11" type="ORF">A6X21_02590</name>
</gene>
<evidence type="ECO:0000256" key="7">
    <source>
        <dbReference type="ARBA" id="ARBA00022967"/>
    </source>
</evidence>
<dbReference type="Gene3D" id="1.10.287.3510">
    <property type="match status" value="1"/>
</dbReference>
<dbReference type="GO" id="GO:0050136">
    <property type="term" value="F:NADH dehydrogenase (quinone) (non-electrogenic) activity"/>
    <property type="evidence" value="ECO:0007669"/>
    <property type="project" value="UniProtKB-UniRule"/>
</dbReference>
<dbReference type="Pfam" id="PF00420">
    <property type="entry name" value="Oxidored_q2"/>
    <property type="match status" value="1"/>
</dbReference>
<dbReference type="InterPro" id="IPR039428">
    <property type="entry name" value="NUOK/Mnh_C1-like"/>
</dbReference>
<comment type="catalytic activity">
    <reaction evidence="10">
        <text>a quinone + NADH + 5 H(+)(in) = a quinol + NAD(+) + 4 H(+)(out)</text>
        <dbReference type="Rhea" id="RHEA:57888"/>
        <dbReference type="ChEBI" id="CHEBI:15378"/>
        <dbReference type="ChEBI" id="CHEBI:24646"/>
        <dbReference type="ChEBI" id="CHEBI:57540"/>
        <dbReference type="ChEBI" id="CHEBI:57945"/>
        <dbReference type="ChEBI" id="CHEBI:132124"/>
    </reaction>
</comment>
<keyword evidence="9 10" id="KW-0472">Membrane</keyword>
<comment type="subunit">
    <text evidence="10">NDH-1 is composed of 14 different subunits. Subunits NuoA, H, J, K, L, M, N constitute the membrane sector of the complex.</text>
</comment>
<dbReference type="EC" id="7.1.1.-" evidence="10"/>
<evidence type="ECO:0000313" key="12">
    <source>
        <dbReference type="Proteomes" id="UP000094828"/>
    </source>
</evidence>
<protein>
    <recommendedName>
        <fullName evidence="10">NADH-quinone oxidoreductase subunit K</fullName>
        <ecNumber evidence="10">7.1.1.-</ecNumber>
    </recommendedName>
    <alternativeName>
        <fullName evidence="10">NADH dehydrogenase I subunit K</fullName>
    </alternativeName>
    <alternativeName>
        <fullName evidence="10">NDH-1 subunit K</fullName>
    </alternativeName>
</protein>
<evidence type="ECO:0000256" key="3">
    <source>
        <dbReference type="ARBA" id="ARBA00010519"/>
    </source>
</evidence>
<evidence type="ECO:0000256" key="4">
    <source>
        <dbReference type="ARBA" id="ARBA00022448"/>
    </source>
</evidence>
<evidence type="ECO:0000256" key="6">
    <source>
        <dbReference type="ARBA" id="ARBA00022719"/>
    </source>
</evidence>
<dbReference type="NCBIfam" id="NF004320">
    <property type="entry name" value="PRK05715.1-2"/>
    <property type="match status" value="1"/>
</dbReference>
<dbReference type="STRING" id="1841610.A6X21_02590"/>
<evidence type="ECO:0000256" key="5">
    <source>
        <dbReference type="ARBA" id="ARBA00022692"/>
    </source>
</evidence>
<comment type="similarity">
    <text evidence="3 10">Belongs to the complex I subunit 4L family.</text>
</comment>
<comment type="caution">
    <text evidence="10">Lacks conserved residue(s) required for the propagation of feature annotation.</text>
</comment>
<keyword evidence="6 10" id="KW-0874">Quinone</keyword>
<evidence type="ECO:0000256" key="8">
    <source>
        <dbReference type="ARBA" id="ARBA00022989"/>
    </source>
</evidence>
<dbReference type="OrthoDB" id="9811124at2"/>
<feature type="transmembrane region" description="Helical" evidence="10">
    <location>
        <begin position="61"/>
        <end position="85"/>
    </location>
</feature>
<accession>A0A1C3EN01</accession>
<dbReference type="FunFam" id="1.10.287.3510:FF:000001">
    <property type="entry name" value="NADH-quinone oxidoreductase subunit K"/>
    <property type="match status" value="1"/>
</dbReference>
<sequence length="158" mass="16853">MSPDPSHYLVVGALLFGLGAIGFLTRRNLILMMLSSELMLHGVSVNLTAFSQYHGQHDGQVLTIFVLTIAACEAGLSLAIILALYQRTRSLDIRLWTTLGEEELMPPMADSASREIEPPAQPLPKLVPAGRRPVIGADGHVVTPVLSNSQASGKGAKA</sequence>
<keyword evidence="4 10" id="KW-0813">Transport</keyword>
<dbReference type="InterPro" id="IPR001133">
    <property type="entry name" value="NADH_UbQ_OxRdtase_chain4L/K"/>
</dbReference>
<keyword evidence="8 10" id="KW-1133">Transmembrane helix</keyword>
<dbReference type="HAMAP" id="MF_01456">
    <property type="entry name" value="NDH1_NuoK"/>
    <property type="match status" value="1"/>
</dbReference>
<dbReference type="PANTHER" id="PTHR11434:SF16">
    <property type="entry name" value="NADH-UBIQUINONE OXIDOREDUCTASE CHAIN 4L"/>
    <property type="match status" value="1"/>
</dbReference>
<comment type="function">
    <text evidence="1 10">NDH-1 shuttles electrons from NADH, via FMN and iron-sulfur (Fe-S) centers, to quinones in the respiratory chain. The immediate electron acceptor for the enzyme in this species is believed to be ubiquinone. Couples the redox reaction to proton translocation (for every two electrons transferred, four hydrogen ions are translocated across the cytoplasmic membrane), and thus conserves the redox energy in a proton gradient.</text>
</comment>
<comment type="caution">
    <text evidence="11">The sequence shown here is derived from an EMBL/GenBank/DDBJ whole genome shotgun (WGS) entry which is preliminary data.</text>
</comment>
<dbReference type="PANTHER" id="PTHR11434">
    <property type="entry name" value="NADH-UBIQUINONE OXIDOREDUCTASE SUBUNIT ND4L"/>
    <property type="match status" value="1"/>
</dbReference>
<dbReference type="AlphaFoldDB" id="A0A1C3EN01"/>
<organism evidence="11 12">
    <name type="scientific">Planctopirus hydrillae</name>
    <dbReference type="NCBI Taxonomy" id="1841610"/>
    <lineage>
        <taxon>Bacteria</taxon>
        <taxon>Pseudomonadati</taxon>
        <taxon>Planctomycetota</taxon>
        <taxon>Planctomycetia</taxon>
        <taxon>Planctomycetales</taxon>
        <taxon>Planctomycetaceae</taxon>
        <taxon>Planctopirus</taxon>
    </lineage>
</organism>
<evidence type="ECO:0000313" key="11">
    <source>
        <dbReference type="EMBL" id="ODA34589.1"/>
    </source>
</evidence>
<keyword evidence="10" id="KW-0520">NAD</keyword>
<comment type="subcellular location">
    <subcellularLocation>
        <location evidence="10">Cell membrane</location>
        <topology evidence="10">Multi-pass membrane protein</topology>
    </subcellularLocation>
    <subcellularLocation>
        <location evidence="2">Membrane</location>
        <topology evidence="2">Multi-pass membrane protein</topology>
    </subcellularLocation>
</comment>
<keyword evidence="10" id="KW-1003">Cell membrane</keyword>
<evidence type="ECO:0000256" key="1">
    <source>
        <dbReference type="ARBA" id="ARBA00002378"/>
    </source>
</evidence>
<proteinExistence type="inferred from homology"/>
<evidence type="ECO:0000256" key="10">
    <source>
        <dbReference type="HAMAP-Rule" id="MF_01456"/>
    </source>
</evidence>
<keyword evidence="7 10" id="KW-1278">Translocase</keyword>
<keyword evidence="10" id="KW-0830">Ubiquinone</keyword>
<evidence type="ECO:0000256" key="9">
    <source>
        <dbReference type="ARBA" id="ARBA00023136"/>
    </source>
</evidence>
<evidence type="ECO:0000256" key="2">
    <source>
        <dbReference type="ARBA" id="ARBA00004141"/>
    </source>
</evidence>
<dbReference type="GO" id="GO:0048038">
    <property type="term" value="F:quinone binding"/>
    <property type="evidence" value="ECO:0007669"/>
    <property type="project" value="UniProtKB-KW"/>
</dbReference>
<dbReference type="Proteomes" id="UP000094828">
    <property type="component" value="Unassembled WGS sequence"/>
</dbReference>
<dbReference type="GO" id="GO:0030964">
    <property type="term" value="C:NADH dehydrogenase complex"/>
    <property type="evidence" value="ECO:0007669"/>
    <property type="project" value="TreeGrafter"/>
</dbReference>
<dbReference type="RefSeq" id="WP_068846059.1">
    <property type="nucleotide sequence ID" value="NZ_LYDR01000039.1"/>
</dbReference>
<dbReference type="EMBL" id="LYDR01000039">
    <property type="protein sequence ID" value="ODA34589.1"/>
    <property type="molecule type" value="Genomic_DNA"/>
</dbReference>
<dbReference type="GO" id="GO:0005886">
    <property type="term" value="C:plasma membrane"/>
    <property type="evidence" value="ECO:0007669"/>
    <property type="project" value="UniProtKB-SubCell"/>
</dbReference>
<keyword evidence="12" id="KW-1185">Reference proteome</keyword>
<dbReference type="GO" id="GO:0042773">
    <property type="term" value="P:ATP synthesis coupled electron transport"/>
    <property type="evidence" value="ECO:0007669"/>
    <property type="project" value="InterPro"/>
</dbReference>
<feature type="transmembrane region" description="Helical" evidence="10">
    <location>
        <begin position="6"/>
        <end position="26"/>
    </location>
</feature>
<reference evidence="11 12" key="1">
    <citation type="submission" date="2016-05" db="EMBL/GenBank/DDBJ databases">
        <title>Genomic and physiological characterization of Planctopirus sp. isolated from fresh water lake.</title>
        <authorList>
            <person name="Subhash Y."/>
            <person name="Ramana C."/>
        </authorList>
    </citation>
    <scope>NUCLEOTIDE SEQUENCE [LARGE SCALE GENOMIC DNA]</scope>
    <source>
        <strain evidence="11 12">JC280</strain>
    </source>
</reference>
<name>A0A1C3EN01_9PLAN</name>